<keyword evidence="3" id="KW-1185">Reference proteome</keyword>
<sequence length="373" mass="41378">MFDGRVRLILSVDLRKYSTHNYRGQRDAQNRLQRLIGYALRRCGVTKVRVQRQEQGDGHLVVFPAWAGDPEVVAALILGLRDGLYHLNLVTGAFGRMRMRAALTQSPLRRSANGYLGDGIVRVNRMLDAPGVRAALEDAEDSDLVVALTPQLHEEIVALHPPGLTADDFRLVELSVPEKNYATEAWLHVPKAGPAPDPHPGGVRWGETATRRALSDYALPSIAVVQIAIAARHVVAASSKVQEWTVAEPDHTTGHHRSHGHSSKVNDDTFDRRPDHHASHPDHDTAHHGAQHHLDPHHPEPHHQHASPQDLHHRHDLHHNGPGGQSHDGHHHGDQHPLPTTPHDNLDQAPGHHDWWHSSWHTHDPGAGHSPHS</sequence>
<dbReference type="Proteomes" id="UP000239494">
    <property type="component" value="Unassembled WGS sequence"/>
</dbReference>
<evidence type="ECO:0000256" key="1">
    <source>
        <dbReference type="SAM" id="MobiDB-lite"/>
    </source>
</evidence>
<dbReference type="RefSeq" id="WP_106188375.1">
    <property type="nucleotide sequence ID" value="NZ_PVTF01000005.1"/>
</dbReference>
<dbReference type="AlphaFoldDB" id="A0A2T0T6P0"/>
<comment type="caution">
    <text evidence="2">The sequence shown here is derived from an EMBL/GenBank/DDBJ whole genome shotgun (WGS) entry which is preliminary data.</text>
</comment>
<protein>
    <submittedName>
        <fullName evidence="2">Uncharacterized protein</fullName>
    </submittedName>
</protein>
<organism evidence="2 3">
    <name type="scientific">Umezawaea tangerina</name>
    <dbReference type="NCBI Taxonomy" id="84725"/>
    <lineage>
        <taxon>Bacteria</taxon>
        <taxon>Bacillati</taxon>
        <taxon>Actinomycetota</taxon>
        <taxon>Actinomycetes</taxon>
        <taxon>Pseudonocardiales</taxon>
        <taxon>Pseudonocardiaceae</taxon>
        <taxon>Umezawaea</taxon>
    </lineage>
</organism>
<name>A0A2T0T6P0_9PSEU</name>
<accession>A0A2T0T6P0</accession>
<reference evidence="2 3" key="1">
    <citation type="submission" date="2018-03" db="EMBL/GenBank/DDBJ databases">
        <title>Genomic Encyclopedia of Archaeal and Bacterial Type Strains, Phase II (KMG-II): from individual species to whole genera.</title>
        <authorList>
            <person name="Goeker M."/>
        </authorList>
    </citation>
    <scope>NUCLEOTIDE SEQUENCE [LARGE SCALE GENOMIC DNA]</scope>
    <source>
        <strain evidence="2 3">DSM 44720</strain>
    </source>
</reference>
<feature type="region of interest" description="Disordered" evidence="1">
    <location>
        <begin position="249"/>
        <end position="352"/>
    </location>
</feature>
<dbReference type="EMBL" id="PVTF01000005">
    <property type="protein sequence ID" value="PRY41329.1"/>
    <property type="molecule type" value="Genomic_DNA"/>
</dbReference>
<proteinExistence type="predicted"/>
<evidence type="ECO:0000313" key="3">
    <source>
        <dbReference type="Proteomes" id="UP000239494"/>
    </source>
</evidence>
<evidence type="ECO:0000313" key="2">
    <source>
        <dbReference type="EMBL" id="PRY41329.1"/>
    </source>
</evidence>
<dbReference type="OrthoDB" id="4961576at2"/>
<feature type="compositionally biased region" description="Basic and acidic residues" evidence="1">
    <location>
        <begin position="264"/>
        <end position="303"/>
    </location>
</feature>
<gene>
    <name evidence="2" type="ORF">CLV43_10587</name>
</gene>